<feature type="compositionally biased region" description="Low complexity" evidence="8">
    <location>
        <begin position="424"/>
        <end position="434"/>
    </location>
</feature>
<gene>
    <name evidence="9" type="ORF">VMCG_02865</name>
</gene>
<dbReference type="EMBL" id="LKEA01000005">
    <property type="protein sequence ID" value="ROW08897.1"/>
    <property type="molecule type" value="Genomic_DNA"/>
</dbReference>
<feature type="compositionally biased region" description="Basic and acidic residues" evidence="8">
    <location>
        <begin position="182"/>
        <end position="191"/>
    </location>
</feature>
<feature type="repeat" description="WD" evidence="7">
    <location>
        <begin position="626"/>
        <end position="663"/>
    </location>
</feature>
<feature type="compositionally biased region" description="Polar residues" evidence="8">
    <location>
        <begin position="442"/>
        <end position="455"/>
    </location>
</feature>
<dbReference type="GO" id="GO:0000981">
    <property type="term" value="F:DNA-binding transcription factor activity, RNA polymerase II-specific"/>
    <property type="evidence" value="ECO:0007669"/>
    <property type="project" value="InterPro"/>
</dbReference>
<reference evidence="9 10" key="1">
    <citation type="submission" date="2015-09" db="EMBL/GenBank/DDBJ databases">
        <title>Host preference determinants of Valsa canker pathogens revealed by comparative genomics.</title>
        <authorList>
            <person name="Yin Z."/>
            <person name="Huang L."/>
        </authorList>
    </citation>
    <scope>NUCLEOTIDE SEQUENCE [LARGE SCALE GENOMIC DNA]</scope>
    <source>
        <strain evidence="9 10">03-1</strain>
    </source>
</reference>
<proteinExistence type="inferred from homology"/>
<dbReference type="SUPFAM" id="SSF57701">
    <property type="entry name" value="Zn2/Cys6 DNA-binding domain"/>
    <property type="match status" value="1"/>
</dbReference>
<evidence type="ECO:0000313" key="10">
    <source>
        <dbReference type="Proteomes" id="UP000283895"/>
    </source>
</evidence>
<keyword evidence="4" id="KW-0677">Repeat</keyword>
<feature type="compositionally biased region" description="Low complexity" evidence="8">
    <location>
        <begin position="101"/>
        <end position="123"/>
    </location>
</feature>
<comment type="similarity">
    <text evidence="6">Belongs to the WD repeat MORG1 family.</text>
</comment>
<feature type="compositionally biased region" description="Pro residues" evidence="8">
    <location>
        <begin position="220"/>
        <end position="229"/>
    </location>
</feature>
<dbReference type="GO" id="GO:0008270">
    <property type="term" value="F:zinc ion binding"/>
    <property type="evidence" value="ECO:0007669"/>
    <property type="project" value="InterPro"/>
</dbReference>
<evidence type="ECO:0000313" key="9">
    <source>
        <dbReference type="EMBL" id="ROW08897.1"/>
    </source>
</evidence>
<dbReference type="InterPro" id="IPR019775">
    <property type="entry name" value="WD40_repeat_CS"/>
</dbReference>
<sequence>MSSHDQQYTTAAADMSRQGSDGAQSRKGTTSQQPSGTSSGSGGSSSNSNSNSQRQQLPSLSSLFPPALRPLHSPLSDRPSHYQATSPLDQPCSAGGYQERSGSFSYFPPTGSSSSCSTISSSNHHQHHHNHHNHQSSRAVYEPQLYDSRTGTTTATAAAAAYPPSHHPRPAFPGPLSPGSQDPDHHQRRPESSSNRWSAHQDYGRSSEYSFGGRDQQGRYPPPPPPLPPSLAGTKHDYDGYASSYRDPRTSSQHQYQQQQQQQHPYSPHHASSISHHQQQQPGPMPGSSSSSSSISISIGGSGNGNGSGSGGESIPTKDGLGPKIWTGTHFLPRFVRAAELPGEGLCYFYDDGSHCKTVIDGEAVNAHWGVTKAGKPRKRLAIACVTCREKKIKCDPDYPRPRGGGHGNTSPTTPTIEHEESPSSHSHMSFEMSRSARHSESVSPRTTEAPTMTLTGPPKRTKYSFDTGFSQGGYSGGGSRDYAHVPVQSPWEQQQGRSVPQLPLPRLYEDMPRPIHALAYSASPGTYILTGSADRTIRLYNPSPSTSIHPANSYITKQQQQQQQRTADSLPEGRLIQSYQAHSHEVLSLAVSADNARFASSGGDRTVFLWDVATAQTVRRFNHHTEGHVGRVNCVAMGGADDSLVVSGGFDTTVRVWDARAGGTGFGRPVQVLDGATDAVSAVAVRGAGIVAGSVDGRVRGYDVRMGRVTVDVIGASVGSLCLTGDGRAVLVGSLDSRVRLMDRESGSCLRAYGGGGGAADDEDSMGWANTDLRVQSVLGGKERYVVAGDEMTGTAAAAADGGHVASEGGRLWAWDLMTGKLAARVRVPWGPPGTERLKKVVGRDGKEKERKYVVSCLAWRESGFGDQFCAGGTSGAVTVFGPA</sequence>
<dbReference type="GO" id="GO:0005737">
    <property type="term" value="C:cytoplasm"/>
    <property type="evidence" value="ECO:0007669"/>
    <property type="project" value="UniProtKB-SubCell"/>
</dbReference>
<dbReference type="SMART" id="SM00320">
    <property type="entry name" value="WD40"/>
    <property type="match status" value="6"/>
</dbReference>
<feature type="compositionally biased region" description="Low complexity" evidence="8">
    <location>
        <begin position="251"/>
        <end position="299"/>
    </location>
</feature>
<dbReference type="PROSITE" id="PS00678">
    <property type="entry name" value="WD_REPEATS_1"/>
    <property type="match status" value="1"/>
</dbReference>
<keyword evidence="5" id="KW-0539">Nucleus</keyword>
<dbReference type="PROSITE" id="PS50082">
    <property type="entry name" value="WD_REPEATS_2"/>
    <property type="match status" value="2"/>
</dbReference>
<dbReference type="Pfam" id="PF00400">
    <property type="entry name" value="WD40"/>
    <property type="match status" value="3"/>
</dbReference>
<dbReference type="InterPro" id="IPR051980">
    <property type="entry name" value="WD_repeat_MORG1"/>
</dbReference>
<evidence type="ECO:0000256" key="6">
    <source>
        <dbReference type="ARBA" id="ARBA00038145"/>
    </source>
</evidence>
<keyword evidence="10" id="KW-1185">Reference proteome</keyword>
<dbReference type="STRING" id="356882.A0A423WZI7"/>
<evidence type="ECO:0000256" key="4">
    <source>
        <dbReference type="ARBA" id="ARBA00022737"/>
    </source>
</evidence>
<dbReference type="PROSITE" id="PS50294">
    <property type="entry name" value="WD_REPEATS_REGION"/>
    <property type="match status" value="2"/>
</dbReference>
<dbReference type="InterPro" id="IPR036322">
    <property type="entry name" value="WD40_repeat_dom_sf"/>
</dbReference>
<feature type="compositionally biased region" description="Low complexity" evidence="8">
    <location>
        <begin position="152"/>
        <end position="161"/>
    </location>
</feature>
<evidence type="ECO:0000256" key="5">
    <source>
        <dbReference type="ARBA" id="ARBA00023242"/>
    </source>
</evidence>
<feature type="compositionally biased region" description="Low complexity" evidence="8">
    <location>
        <begin position="28"/>
        <end position="63"/>
    </location>
</feature>
<feature type="compositionally biased region" description="Basic residues" evidence="8">
    <location>
        <begin position="124"/>
        <end position="135"/>
    </location>
</feature>
<dbReference type="PANTHER" id="PTHR22842">
    <property type="entry name" value="WD40 REPEAT PROTEIN"/>
    <property type="match status" value="1"/>
</dbReference>
<evidence type="ECO:0000256" key="2">
    <source>
        <dbReference type="ARBA" id="ARBA00022490"/>
    </source>
</evidence>
<evidence type="ECO:0000256" key="1">
    <source>
        <dbReference type="ARBA" id="ARBA00004496"/>
    </source>
</evidence>
<feature type="compositionally biased region" description="Gly residues" evidence="8">
    <location>
        <begin position="300"/>
        <end position="312"/>
    </location>
</feature>
<evidence type="ECO:0000256" key="3">
    <source>
        <dbReference type="ARBA" id="ARBA00022574"/>
    </source>
</evidence>
<dbReference type="SUPFAM" id="SSF50978">
    <property type="entry name" value="WD40 repeat-like"/>
    <property type="match status" value="1"/>
</dbReference>
<dbReference type="Gene3D" id="2.130.10.10">
    <property type="entry name" value="YVTN repeat-like/Quinoprotein amine dehydrogenase"/>
    <property type="match status" value="1"/>
</dbReference>
<accession>A0A423WZI7</accession>
<dbReference type="GO" id="GO:0000398">
    <property type="term" value="P:mRNA splicing, via spliceosome"/>
    <property type="evidence" value="ECO:0007669"/>
    <property type="project" value="TreeGrafter"/>
</dbReference>
<dbReference type="Proteomes" id="UP000283895">
    <property type="component" value="Unassembled WGS sequence"/>
</dbReference>
<comment type="subcellular location">
    <subcellularLocation>
        <location evidence="1">Cytoplasm</location>
    </subcellularLocation>
</comment>
<comment type="caution">
    <text evidence="9">The sequence shown here is derived from an EMBL/GenBank/DDBJ whole genome shotgun (WGS) entry which is preliminary data.</text>
</comment>
<dbReference type="OrthoDB" id="71437at2759"/>
<dbReference type="AlphaFoldDB" id="A0A423WZI7"/>
<organism evidence="9 10">
    <name type="scientific">Cytospora schulzeri</name>
    <dbReference type="NCBI Taxonomy" id="448051"/>
    <lineage>
        <taxon>Eukaryota</taxon>
        <taxon>Fungi</taxon>
        <taxon>Dikarya</taxon>
        <taxon>Ascomycota</taxon>
        <taxon>Pezizomycotina</taxon>
        <taxon>Sordariomycetes</taxon>
        <taxon>Sordariomycetidae</taxon>
        <taxon>Diaporthales</taxon>
        <taxon>Cytosporaceae</taxon>
        <taxon>Cytospora</taxon>
    </lineage>
</organism>
<feature type="repeat" description="WD" evidence="7">
    <location>
        <begin position="580"/>
        <end position="621"/>
    </location>
</feature>
<dbReference type="InterPro" id="IPR001138">
    <property type="entry name" value="Zn2Cys6_DnaBD"/>
</dbReference>
<keyword evidence="2" id="KW-0963">Cytoplasm</keyword>
<protein>
    <submittedName>
        <fullName evidence="9">Uncharacterized protein</fullName>
    </submittedName>
</protein>
<evidence type="ECO:0000256" key="8">
    <source>
        <dbReference type="SAM" id="MobiDB-lite"/>
    </source>
</evidence>
<name>A0A423WZI7_9PEZI</name>
<feature type="compositionally biased region" description="Polar residues" evidence="8">
    <location>
        <begin position="17"/>
        <end position="27"/>
    </location>
</feature>
<dbReference type="InterPro" id="IPR036864">
    <property type="entry name" value="Zn2-C6_fun-type_DNA-bd_sf"/>
</dbReference>
<evidence type="ECO:0000256" key="7">
    <source>
        <dbReference type="PROSITE-ProRule" id="PRU00221"/>
    </source>
</evidence>
<feature type="compositionally biased region" description="Polar residues" evidence="8">
    <location>
        <begin position="1"/>
        <end position="10"/>
    </location>
</feature>
<dbReference type="GO" id="GO:0071013">
    <property type="term" value="C:catalytic step 2 spliceosome"/>
    <property type="evidence" value="ECO:0007669"/>
    <property type="project" value="TreeGrafter"/>
</dbReference>
<dbReference type="CDD" id="cd00067">
    <property type="entry name" value="GAL4"/>
    <property type="match status" value="1"/>
</dbReference>
<dbReference type="InterPro" id="IPR001680">
    <property type="entry name" value="WD40_rpt"/>
</dbReference>
<feature type="region of interest" description="Disordered" evidence="8">
    <location>
        <begin position="1"/>
        <end position="321"/>
    </location>
</feature>
<feature type="region of interest" description="Disordered" evidence="8">
    <location>
        <begin position="396"/>
        <end position="464"/>
    </location>
</feature>
<dbReference type="InterPro" id="IPR015943">
    <property type="entry name" value="WD40/YVTN_repeat-like_dom_sf"/>
</dbReference>
<keyword evidence="3 7" id="KW-0853">WD repeat</keyword>
<dbReference type="PANTHER" id="PTHR22842:SF3">
    <property type="entry name" value="WD REPEAT DOMAIN-CONTAINING PROTEIN 83"/>
    <property type="match status" value="1"/>
</dbReference>